<dbReference type="EMBL" id="CM023485">
    <property type="protein sequence ID" value="KAH6931174.1"/>
    <property type="molecule type" value="Genomic_DNA"/>
</dbReference>
<dbReference type="Proteomes" id="UP000821845">
    <property type="component" value="Chromosome 5"/>
</dbReference>
<comment type="caution">
    <text evidence="1">The sequence shown here is derived from an EMBL/GenBank/DDBJ whole genome shotgun (WGS) entry which is preliminary data.</text>
</comment>
<name>A0ACB7SBL9_HYAAI</name>
<organism evidence="1 2">
    <name type="scientific">Hyalomma asiaticum</name>
    <name type="common">Tick</name>
    <dbReference type="NCBI Taxonomy" id="266040"/>
    <lineage>
        <taxon>Eukaryota</taxon>
        <taxon>Metazoa</taxon>
        <taxon>Ecdysozoa</taxon>
        <taxon>Arthropoda</taxon>
        <taxon>Chelicerata</taxon>
        <taxon>Arachnida</taxon>
        <taxon>Acari</taxon>
        <taxon>Parasitiformes</taxon>
        <taxon>Ixodida</taxon>
        <taxon>Ixodoidea</taxon>
        <taxon>Ixodidae</taxon>
        <taxon>Hyalomminae</taxon>
        <taxon>Hyalomma</taxon>
    </lineage>
</organism>
<reference evidence="1" key="1">
    <citation type="submission" date="2020-05" db="EMBL/GenBank/DDBJ databases">
        <title>Large-scale comparative analyses of tick genomes elucidate their genetic diversity and vector capacities.</title>
        <authorList>
            <person name="Jia N."/>
            <person name="Wang J."/>
            <person name="Shi W."/>
            <person name="Du L."/>
            <person name="Sun Y."/>
            <person name="Zhan W."/>
            <person name="Jiang J."/>
            <person name="Wang Q."/>
            <person name="Zhang B."/>
            <person name="Ji P."/>
            <person name="Sakyi L.B."/>
            <person name="Cui X."/>
            <person name="Yuan T."/>
            <person name="Jiang B."/>
            <person name="Yang W."/>
            <person name="Lam T.T.-Y."/>
            <person name="Chang Q."/>
            <person name="Ding S."/>
            <person name="Wang X."/>
            <person name="Zhu J."/>
            <person name="Ruan X."/>
            <person name="Zhao L."/>
            <person name="Wei J."/>
            <person name="Que T."/>
            <person name="Du C."/>
            <person name="Cheng J."/>
            <person name="Dai P."/>
            <person name="Han X."/>
            <person name="Huang E."/>
            <person name="Gao Y."/>
            <person name="Liu J."/>
            <person name="Shao H."/>
            <person name="Ye R."/>
            <person name="Li L."/>
            <person name="Wei W."/>
            <person name="Wang X."/>
            <person name="Wang C."/>
            <person name="Yang T."/>
            <person name="Huo Q."/>
            <person name="Li W."/>
            <person name="Guo W."/>
            <person name="Chen H."/>
            <person name="Zhou L."/>
            <person name="Ni X."/>
            <person name="Tian J."/>
            <person name="Zhou Y."/>
            <person name="Sheng Y."/>
            <person name="Liu T."/>
            <person name="Pan Y."/>
            <person name="Xia L."/>
            <person name="Li J."/>
            <person name="Zhao F."/>
            <person name="Cao W."/>
        </authorList>
    </citation>
    <scope>NUCLEOTIDE SEQUENCE</scope>
    <source>
        <strain evidence="1">Hyas-2018</strain>
    </source>
</reference>
<evidence type="ECO:0000313" key="2">
    <source>
        <dbReference type="Proteomes" id="UP000821845"/>
    </source>
</evidence>
<gene>
    <name evidence="1" type="ORF">HPB50_022708</name>
</gene>
<sequence length="362" mass="40262">MADYKGKTSRLSTALVLLTVLSWASAEPFCFEIDGHRYRRLICREFESPDDFQKHVPRSESPKDTWFLLIDSAMDRLPPAAFAGLNVSELILSNVVLSSLDAPEGGQGPFSGLEHSLQKMVFRRDSTLPSSWSQLANMSALQELHLQRYQNLNLTRDFGKLPKGLKLVFVFDSTVNRVDDDWLVDLSNLETVIVRVTDLAVFTRSMLPNPAPKLKTLDLAENNLRAFPQGIGEDLPELQFVNLEDNGITSLDEKDVAPLHRDTVLVRLIGNPMYCDCRLWFLLDYTDRWHYFLCREPEIHRGRYIKMLSEPELPCGYGPPPGPGVVGEPPAPAAVASSPATQATPSEISSASSSSPSTSSAQ</sequence>
<keyword evidence="2" id="KW-1185">Reference proteome</keyword>
<accession>A0ACB7SBL9</accession>
<protein>
    <submittedName>
        <fullName evidence="1">Uncharacterized protein</fullName>
    </submittedName>
</protein>
<proteinExistence type="predicted"/>
<evidence type="ECO:0000313" key="1">
    <source>
        <dbReference type="EMBL" id="KAH6931174.1"/>
    </source>
</evidence>